<dbReference type="AlphaFoldDB" id="A0A0N7BLS4"/>
<dbReference type="EMBL" id="KP306789">
    <property type="protein sequence ID" value="AKG65077.1"/>
    <property type="molecule type" value="Genomic_DNA"/>
</dbReference>
<protein>
    <submittedName>
        <fullName evidence="2">NADH dehydrogenase subunit 6</fullName>
    </submittedName>
</protein>
<reference evidence="2" key="2">
    <citation type="journal article" date="2016" name="Int. J. Biol. Sci.">
        <title>The Complete Mitochondrial Genome of two Tetragnatha Spiders (Araneae: Tetragnathidae): Severe Truncation of tRNAs and Novel Gene Rearrangements in Araneae.</title>
        <authorList>
            <person name="Wang Z.L."/>
            <person name="Li C."/>
            <person name="Fang W.Y."/>
            <person name="Yu X.P."/>
        </authorList>
    </citation>
    <scope>NUCLEOTIDE SEQUENCE</scope>
</reference>
<keyword evidence="1" id="KW-0472">Membrane</keyword>
<gene>
    <name evidence="2" type="primary">ND6</name>
</gene>
<evidence type="ECO:0000256" key="1">
    <source>
        <dbReference type="SAM" id="Phobius"/>
    </source>
</evidence>
<feature type="transmembrane region" description="Helical" evidence="1">
    <location>
        <begin position="100"/>
        <end position="129"/>
    </location>
</feature>
<feature type="transmembrane region" description="Helical" evidence="1">
    <location>
        <begin position="7"/>
        <end position="35"/>
    </location>
</feature>
<accession>A0A0N7BLS4</accession>
<feature type="transmembrane region" description="Helical" evidence="1">
    <location>
        <begin position="41"/>
        <end position="62"/>
    </location>
</feature>
<geneLocation type="mitochondrion" evidence="2"/>
<proteinExistence type="predicted"/>
<reference evidence="2" key="1">
    <citation type="submission" date="2014-12" db="EMBL/GenBank/DDBJ databases">
        <authorList>
            <person name="Jaenicke S."/>
        </authorList>
    </citation>
    <scope>NUCLEOTIDE SEQUENCE</scope>
</reference>
<sequence>MVMFLGVFIIWGSHPILMMGGLLVLVLSSLLYLYYNTLMFWGGYLLLMVMLSGILVIFSYMLSLVPNLAFGEFSMFMPLLLGLILVYLEMEKFYLMDFSLYIFSIWGGSFSMMTFYLVSLLLLLMVIVLHMSEMKKGSVRVV</sequence>
<keyword evidence="1" id="KW-0812">Transmembrane</keyword>
<organism evidence="2">
    <name type="scientific">Tetragnatha maxillosa</name>
    <dbReference type="NCBI Taxonomy" id="216284"/>
    <lineage>
        <taxon>Eukaryota</taxon>
        <taxon>Metazoa</taxon>
        <taxon>Ecdysozoa</taxon>
        <taxon>Arthropoda</taxon>
        <taxon>Chelicerata</taxon>
        <taxon>Arachnida</taxon>
        <taxon>Araneae</taxon>
        <taxon>Araneomorphae</taxon>
        <taxon>Entelegynae</taxon>
        <taxon>Araneoidea</taxon>
        <taxon>Tetragnathidae</taxon>
        <taxon>Tetragnatha</taxon>
    </lineage>
</organism>
<evidence type="ECO:0000313" key="2">
    <source>
        <dbReference type="EMBL" id="AKG65077.1"/>
    </source>
</evidence>
<name>A0A0N7BLS4_9ARAC</name>
<keyword evidence="2" id="KW-0496">Mitochondrion</keyword>
<feature type="transmembrane region" description="Helical" evidence="1">
    <location>
        <begin position="69"/>
        <end position="88"/>
    </location>
</feature>
<keyword evidence="1" id="KW-1133">Transmembrane helix</keyword>